<dbReference type="GO" id="GO:0000981">
    <property type="term" value="F:DNA-binding transcription factor activity, RNA polymerase II-specific"/>
    <property type="evidence" value="ECO:0007669"/>
    <property type="project" value="InterPro"/>
</dbReference>
<dbReference type="InterPro" id="IPR009057">
    <property type="entry name" value="Homeodomain-like_sf"/>
</dbReference>
<evidence type="ECO:0000256" key="6">
    <source>
        <dbReference type="ARBA" id="ARBA00023125"/>
    </source>
</evidence>
<comment type="caution">
    <text evidence="13">The sequence shown here is derived from an EMBL/GenBank/DDBJ whole genome shotgun (WGS) entry which is preliminary data.</text>
</comment>
<keyword evidence="4" id="KW-0862">Zinc</keyword>
<keyword evidence="2" id="KW-0479">Metal-binding</keyword>
<reference evidence="13 14" key="1">
    <citation type="submission" date="2020-08" db="EMBL/GenBank/DDBJ databases">
        <authorList>
            <person name="Koutsovoulos G."/>
            <person name="Danchin GJ E."/>
        </authorList>
    </citation>
    <scope>NUCLEOTIDE SEQUENCE [LARGE SCALE GENOMIC DNA]</scope>
</reference>
<comment type="subcellular location">
    <subcellularLocation>
        <location evidence="1 9 10">Nucleus</location>
    </subcellularLocation>
</comment>
<accession>A0A6V7W885</accession>
<sequence>MKIQLEEWSFCTNSSDNINNSDKIEEESNSSIVVDKEEEAAKDSCGSCCLSQNLIENLIQRIEKLEFKQSNCLTTKTNLFNRPQSPNSSCNSSISYLNLEELITPSTTGAPTPMANNGQFLNGKQQQNSFLHSNIIGSSSKAEEAAIFGINGSRGTAFNCSSSCPGSSTDRQKHSIKRGKKEIRTVLNESQLKLLNQTYSTNQRPDTSIKEKLIEQTGLNARVIRVWFQNKRLADKKRQIEQREKLQNMEKNIEQQFVENTDKTANLEKIIQQKDVKIVNLLESEIKKQMSDIKCDYYKFLLDFQKEIKQIKSENEANIKIIKQKNKEKYQQLETENKNKIENLEKIIEQKEVKITSIKEDIKQVIYCILVVFIKIKNGLILKLKVFSICKDIR</sequence>
<keyword evidence="6 9" id="KW-0238">DNA-binding</keyword>
<organism evidence="13 14">
    <name type="scientific">Meloidogyne enterolobii</name>
    <name type="common">Root-knot nematode worm</name>
    <name type="synonym">Meloidogyne mayaguensis</name>
    <dbReference type="NCBI Taxonomy" id="390850"/>
    <lineage>
        <taxon>Eukaryota</taxon>
        <taxon>Metazoa</taxon>
        <taxon>Ecdysozoa</taxon>
        <taxon>Nematoda</taxon>
        <taxon>Chromadorea</taxon>
        <taxon>Rhabditida</taxon>
        <taxon>Tylenchina</taxon>
        <taxon>Tylenchomorpha</taxon>
        <taxon>Tylenchoidea</taxon>
        <taxon>Meloidogynidae</taxon>
        <taxon>Meloidogyninae</taxon>
        <taxon>Meloidogyne</taxon>
    </lineage>
</organism>
<dbReference type="AlphaFoldDB" id="A0A6V7W885"/>
<gene>
    <name evidence="13" type="ORF">MENT_LOCUS35687</name>
</gene>
<evidence type="ECO:0000256" key="4">
    <source>
        <dbReference type="ARBA" id="ARBA00022833"/>
    </source>
</evidence>
<evidence type="ECO:0000256" key="10">
    <source>
        <dbReference type="RuleBase" id="RU000682"/>
    </source>
</evidence>
<dbReference type="Proteomes" id="UP000580250">
    <property type="component" value="Unassembled WGS sequence"/>
</dbReference>
<dbReference type="EMBL" id="CAJEWN010000466">
    <property type="protein sequence ID" value="CAD2183396.1"/>
    <property type="molecule type" value="Genomic_DNA"/>
</dbReference>
<dbReference type="Gene3D" id="1.10.10.60">
    <property type="entry name" value="Homeodomain-like"/>
    <property type="match status" value="1"/>
</dbReference>
<evidence type="ECO:0000259" key="12">
    <source>
        <dbReference type="PROSITE" id="PS50071"/>
    </source>
</evidence>
<evidence type="ECO:0000256" key="5">
    <source>
        <dbReference type="ARBA" id="ARBA00023038"/>
    </source>
</evidence>
<name>A0A6V7W885_MELEN</name>
<dbReference type="GO" id="GO:0005634">
    <property type="term" value="C:nucleus"/>
    <property type="evidence" value="ECO:0007669"/>
    <property type="project" value="UniProtKB-SubCell"/>
</dbReference>
<dbReference type="GO" id="GO:0003677">
    <property type="term" value="F:DNA binding"/>
    <property type="evidence" value="ECO:0007669"/>
    <property type="project" value="UniProtKB-UniRule"/>
</dbReference>
<dbReference type="CDD" id="cd00086">
    <property type="entry name" value="homeodomain"/>
    <property type="match status" value="1"/>
</dbReference>
<evidence type="ECO:0000313" key="14">
    <source>
        <dbReference type="Proteomes" id="UP000580250"/>
    </source>
</evidence>
<feature type="domain" description="Homeobox" evidence="12">
    <location>
        <begin position="178"/>
        <end position="238"/>
    </location>
</feature>
<dbReference type="GO" id="GO:0007409">
    <property type="term" value="P:axonogenesis"/>
    <property type="evidence" value="ECO:0007669"/>
    <property type="project" value="TreeGrafter"/>
</dbReference>
<keyword evidence="3" id="KW-0677">Repeat</keyword>
<dbReference type="OrthoDB" id="125004at2759"/>
<evidence type="ECO:0000256" key="11">
    <source>
        <dbReference type="SAM" id="Coils"/>
    </source>
</evidence>
<evidence type="ECO:0000256" key="7">
    <source>
        <dbReference type="ARBA" id="ARBA00023155"/>
    </source>
</evidence>
<proteinExistence type="predicted"/>
<feature type="coiled-coil region" evidence="11">
    <location>
        <begin position="323"/>
        <end position="361"/>
    </location>
</feature>
<keyword evidence="11" id="KW-0175">Coiled coil</keyword>
<evidence type="ECO:0000256" key="1">
    <source>
        <dbReference type="ARBA" id="ARBA00004123"/>
    </source>
</evidence>
<dbReference type="SUPFAM" id="SSF46689">
    <property type="entry name" value="Homeodomain-like"/>
    <property type="match status" value="1"/>
</dbReference>
<dbReference type="FunFam" id="1.10.10.60:FF:000041">
    <property type="entry name" value="insulin gene enhancer protein ISL-1"/>
    <property type="match status" value="1"/>
</dbReference>
<dbReference type="InterPro" id="IPR001356">
    <property type="entry name" value="HD"/>
</dbReference>
<dbReference type="PROSITE" id="PS50071">
    <property type="entry name" value="HOMEOBOX_2"/>
    <property type="match status" value="1"/>
</dbReference>
<dbReference type="GO" id="GO:0045944">
    <property type="term" value="P:positive regulation of transcription by RNA polymerase II"/>
    <property type="evidence" value="ECO:0007669"/>
    <property type="project" value="InterPro"/>
</dbReference>
<keyword evidence="7 9" id="KW-0371">Homeobox</keyword>
<dbReference type="PANTHER" id="PTHR24204:SF8">
    <property type="entry name" value="TAILUP, ISOFORM A"/>
    <property type="match status" value="1"/>
</dbReference>
<feature type="DNA-binding region" description="Homeobox" evidence="9">
    <location>
        <begin position="180"/>
        <end position="239"/>
    </location>
</feature>
<dbReference type="SMART" id="SM00389">
    <property type="entry name" value="HOX"/>
    <property type="match status" value="1"/>
</dbReference>
<dbReference type="GO" id="GO:0048665">
    <property type="term" value="P:neuron fate specification"/>
    <property type="evidence" value="ECO:0007669"/>
    <property type="project" value="InterPro"/>
</dbReference>
<dbReference type="InterPro" id="IPR047169">
    <property type="entry name" value="ISL1/2-like"/>
</dbReference>
<keyword evidence="8 9" id="KW-0539">Nucleus</keyword>
<keyword evidence="5" id="KW-0440">LIM domain</keyword>
<evidence type="ECO:0000256" key="8">
    <source>
        <dbReference type="ARBA" id="ARBA00023242"/>
    </source>
</evidence>
<dbReference type="GO" id="GO:0046872">
    <property type="term" value="F:metal ion binding"/>
    <property type="evidence" value="ECO:0007669"/>
    <property type="project" value="UniProtKB-KW"/>
</dbReference>
<protein>
    <recommendedName>
        <fullName evidence="12">Homeobox domain-containing protein</fullName>
    </recommendedName>
</protein>
<evidence type="ECO:0000313" key="13">
    <source>
        <dbReference type="EMBL" id="CAD2183396.1"/>
    </source>
</evidence>
<evidence type="ECO:0000256" key="3">
    <source>
        <dbReference type="ARBA" id="ARBA00022737"/>
    </source>
</evidence>
<dbReference type="PANTHER" id="PTHR24204">
    <property type="entry name" value="INSULIN GENE ENHANCER PROTEIN"/>
    <property type="match status" value="1"/>
</dbReference>
<evidence type="ECO:0000256" key="2">
    <source>
        <dbReference type="ARBA" id="ARBA00022723"/>
    </source>
</evidence>
<evidence type="ECO:0000256" key="9">
    <source>
        <dbReference type="PROSITE-ProRule" id="PRU00108"/>
    </source>
</evidence>
<dbReference type="Pfam" id="PF00046">
    <property type="entry name" value="Homeodomain"/>
    <property type="match status" value="1"/>
</dbReference>